<keyword evidence="2" id="KW-1185">Reference proteome</keyword>
<dbReference type="AlphaFoldDB" id="A0A2V1K665"/>
<protein>
    <submittedName>
        <fullName evidence="1">Uncharacterized protein</fullName>
    </submittedName>
</protein>
<gene>
    <name evidence="1" type="ORF">DD236_10615</name>
</gene>
<dbReference type="Pfam" id="PF18845">
    <property type="entry name" value="baeRF_family3"/>
    <property type="match status" value="1"/>
</dbReference>
<reference evidence="2" key="1">
    <citation type="submission" date="2018-05" db="EMBL/GenBank/DDBJ databases">
        <authorList>
            <person name="Li Y."/>
        </authorList>
    </citation>
    <scope>NUCLEOTIDE SEQUENCE [LARGE SCALE GENOMIC DNA]</scope>
    <source>
        <strain evidence="2">sk1b4</strain>
    </source>
</reference>
<evidence type="ECO:0000313" key="2">
    <source>
        <dbReference type="Proteomes" id="UP000245283"/>
    </source>
</evidence>
<name>A0A2V1K665_9ACTO</name>
<dbReference type="OrthoDB" id="242138at2"/>
<evidence type="ECO:0000313" key="1">
    <source>
        <dbReference type="EMBL" id="PWF24482.1"/>
    </source>
</evidence>
<dbReference type="RefSeq" id="WP_109094378.1">
    <property type="nucleotide sequence ID" value="NZ_QETB01000006.1"/>
</dbReference>
<dbReference type="Proteomes" id="UP000245283">
    <property type="component" value="Unassembled WGS sequence"/>
</dbReference>
<proteinExistence type="predicted"/>
<dbReference type="EMBL" id="QETB01000006">
    <property type="protein sequence ID" value="PWF24482.1"/>
    <property type="molecule type" value="Genomic_DNA"/>
</dbReference>
<organism evidence="1 2">
    <name type="scientific">Ancrocorticia populi</name>
    <dbReference type="NCBI Taxonomy" id="2175228"/>
    <lineage>
        <taxon>Bacteria</taxon>
        <taxon>Bacillati</taxon>
        <taxon>Actinomycetota</taxon>
        <taxon>Actinomycetes</taxon>
        <taxon>Actinomycetales</taxon>
        <taxon>Actinomycetaceae</taxon>
        <taxon>Ancrocorticia</taxon>
    </lineage>
</organism>
<sequence length="367" mass="39970">MARNSQGIVDPLDFTSVLEQNKTPGTKITFIVPTDVTGQNDEVSVLTLKNQVKEAKRRLAEQGMREAEIATSLKPVTDLLEDSSYWRLQSRSLIVFVAAGFFQAVRLPIELAESLSIDEDFNILPLAPVLASDRKLYILALAKNSVRLFDSTRNVIEELPLEDIPGSFDEVVEERPERVIDVRAGSAGTQGTPSYHGPDGDVDRQMTEEFIYAVGQAVGGRLGKARSQLLVLAAVEEYLPIFKEFCPYPAIFDRVIAGNPEHAIAEDLRSNAWQLVNSYEEEKEAGELDKAGSLAHGGKGSFDLTEIAEAASQGRVDTLFLPRDTAGIAGEDARTLANSGLLGTLGTGGRVRTLGKIDSEALATFRY</sequence>
<comment type="caution">
    <text evidence="1">The sequence shown here is derived from an EMBL/GenBank/DDBJ whole genome shotgun (WGS) entry which is preliminary data.</text>
</comment>
<dbReference type="InterPro" id="IPR041289">
    <property type="entry name" value="Bact_RF_family3"/>
</dbReference>
<accession>A0A2V1K665</accession>